<accession>A0A401JF34</accession>
<dbReference type="GO" id="GO:0003676">
    <property type="term" value="F:nucleic acid binding"/>
    <property type="evidence" value="ECO:0007669"/>
    <property type="project" value="InterPro"/>
</dbReference>
<sequence length="585" mass="65813">MPPSPQQTQLAVAYAQRLLDAPTKGRGAIIDEASQALGVSRPTCYRWLKDFVLNGRKRRADAGSLALPEGEAQVISTYLAEGYRKNAKKLVSVDRALSDLRVNGLIRADAVDEQTGEVRALCASTVHRALRSYGLHPEQIRRATPHVSLMTEHPNELWQVDASVCVVFYLPQGGAMIEEIDQAVHYKNKPENIKGIEQCRVIRYVGTDHCSGTVRWRYYPHSETGEHTVRFVAWMMGRERPASDPFHGRPKHLMVDPGATSAGLVKRFCQRMGISLIVNKAHNPRAKGQVECANNLVECEFEGGLKNRRADIRSIDQLNTLAEQYQIWWNATAIHTRHHETRFGNWTRISAAQLIKTPAEVILLELATNEPVERKVQGDMTVEFKGQRWEVTSVPGVMVGEKLRVHWHPFIDNTAMAVIEDAEGEQHVALTQVTTNANGFPSNARRIGEYRARPDTRLETNRKMLARIATGEAVLDTAEKLRNRKDYIPMQGRVNPYKQAEEADLLDYLPKRSTELAINRPVFVAPLLTHTQAALRLVRSGVAMSPERNALLRQWYADGIPEDELNMIALRLNEQDGDGRMARAV</sequence>
<evidence type="ECO:0000259" key="1">
    <source>
        <dbReference type="PROSITE" id="PS50994"/>
    </source>
</evidence>
<dbReference type="PANTHER" id="PTHR35004">
    <property type="entry name" value="TRANSPOSASE RV3428C-RELATED"/>
    <property type="match status" value="1"/>
</dbReference>
<reference evidence="2 3" key="1">
    <citation type="journal article" date="2019" name="Front. Microbiol.">
        <title>Genomes of Neutrophilic Sulfur-Oxidizing Chemolithoautotrophs Representing 9 Proteobacterial Species From 8 Genera.</title>
        <authorList>
            <person name="Watanabe T."/>
            <person name="Kojima H."/>
            <person name="Umezawa K."/>
            <person name="Hori C."/>
            <person name="Takasuka T.E."/>
            <person name="Kato Y."/>
            <person name="Fukui M."/>
        </authorList>
    </citation>
    <scope>NUCLEOTIDE SEQUENCE [LARGE SCALE GENOMIC DNA]</scope>
    <source>
        <strain evidence="2 3">TTN</strain>
    </source>
</reference>
<name>A0A401JF34_9PROT</name>
<dbReference type="InterPro" id="IPR012337">
    <property type="entry name" value="RNaseH-like_sf"/>
</dbReference>
<evidence type="ECO:0000313" key="3">
    <source>
        <dbReference type="Proteomes" id="UP000286806"/>
    </source>
</evidence>
<protein>
    <submittedName>
        <fullName evidence="2">Phage transposase</fullName>
    </submittedName>
</protein>
<proteinExistence type="predicted"/>
<comment type="caution">
    <text evidence="2">The sequence shown here is derived from an EMBL/GenBank/DDBJ whole genome shotgun (WGS) entry which is preliminary data.</text>
</comment>
<dbReference type="AlphaFoldDB" id="A0A401JF34"/>
<feature type="domain" description="Integrase catalytic" evidence="1">
    <location>
        <begin position="150"/>
        <end position="366"/>
    </location>
</feature>
<dbReference type="Proteomes" id="UP000286806">
    <property type="component" value="Unassembled WGS sequence"/>
</dbReference>
<dbReference type="PROSITE" id="PS50994">
    <property type="entry name" value="INTEGRASE"/>
    <property type="match status" value="1"/>
</dbReference>
<dbReference type="Gene3D" id="3.30.420.10">
    <property type="entry name" value="Ribonuclease H-like superfamily/Ribonuclease H"/>
    <property type="match status" value="1"/>
</dbReference>
<dbReference type="EMBL" id="BGOW01000017">
    <property type="protein sequence ID" value="GBL46241.1"/>
    <property type="molecule type" value="Genomic_DNA"/>
</dbReference>
<dbReference type="InterPro" id="IPR036397">
    <property type="entry name" value="RNaseH_sf"/>
</dbReference>
<keyword evidence="3" id="KW-1185">Reference proteome</keyword>
<evidence type="ECO:0000313" key="2">
    <source>
        <dbReference type="EMBL" id="GBL46241.1"/>
    </source>
</evidence>
<dbReference type="PANTHER" id="PTHR35004:SF7">
    <property type="entry name" value="INTEGRASE PROTEIN"/>
    <property type="match status" value="1"/>
</dbReference>
<dbReference type="SUPFAM" id="SSF53098">
    <property type="entry name" value="Ribonuclease H-like"/>
    <property type="match status" value="1"/>
</dbReference>
<dbReference type="RefSeq" id="WP_189836366.1">
    <property type="nucleotide sequence ID" value="NZ_BGOW01000017.1"/>
</dbReference>
<dbReference type="GO" id="GO:0015074">
    <property type="term" value="P:DNA integration"/>
    <property type="evidence" value="ECO:0007669"/>
    <property type="project" value="InterPro"/>
</dbReference>
<gene>
    <name evidence="2" type="ORF">SFMTTN_2054</name>
</gene>
<organism evidence="2 3">
    <name type="scientific">Sulfuriferula multivorans</name>
    <dbReference type="NCBI Taxonomy" id="1559896"/>
    <lineage>
        <taxon>Bacteria</taxon>
        <taxon>Pseudomonadati</taxon>
        <taxon>Pseudomonadota</taxon>
        <taxon>Betaproteobacteria</taxon>
        <taxon>Nitrosomonadales</taxon>
        <taxon>Sulfuricellaceae</taxon>
        <taxon>Sulfuriferula</taxon>
    </lineage>
</organism>
<dbReference type="InterPro" id="IPR001584">
    <property type="entry name" value="Integrase_cat-core"/>
</dbReference>